<dbReference type="InterPro" id="IPR000608">
    <property type="entry name" value="UBC"/>
</dbReference>
<dbReference type="CDD" id="cd23814">
    <property type="entry name" value="UEV_AKTIP"/>
    <property type="match status" value="1"/>
</dbReference>
<evidence type="ECO:0000313" key="4">
    <source>
        <dbReference type="Proteomes" id="UP001278500"/>
    </source>
</evidence>
<dbReference type="RefSeq" id="XP_062678657.1">
    <property type="nucleotide sequence ID" value="XM_062825061.1"/>
</dbReference>
<dbReference type="InterPro" id="IPR016135">
    <property type="entry name" value="UBQ-conjugating_enzyme/RWD"/>
</dbReference>
<proteinExistence type="predicted"/>
<feature type="compositionally biased region" description="Polar residues" evidence="1">
    <location>
        <begin position="256"/>
        <end position="272"/>
    </location>
</feature>
<feature type="compositionally biased region" description="Polar residues" evidence="1">
    <location>
        <begin position="279"/>
        <end position="296"/>
    </location>
</feature>
<protein>
    <recommendedName>
        <fullName evidence="2">UBC core domain-containing protein</fullName>
    </recommendedName>
</protein>
<dbReference type="GeneID" id="87862215"/>
<accession>A0AAE0J8Z9</accession>
<feature type="region of interest" description="Disordered" evidence="1">
    <location>
        <begin position="255"/>
        <end position="303"/>
    </location>
</feature>
<organism evidence="3 4">
    <name type="scientific">Neurospora tetraspora</name>
    <dbReference type="NCBI Taxonomy" id="94610"/>
    <lineage>
        <taxon>Eukaryota</taxon>
        <taxon>Fungi</taxon>
        <taxon>Dikarya</taxon>
        <taxon>Ascomycota</taxon>
        <taxon>Pezizomycotina</taxon>
        <taxon>Sordariomycetes</taxon>
        <taxon>Sordariomycetidae</taxon>
        <taxon>Sordariales</taxon>
        <taxon>Sordariaceae</taxon>
        <taxon>Neurospora</taxon>
    </lineage>
</organism>
<dbReference type="AlphaFoldDB" id="A0AAE0J8Z9"/>
<name>A0AAE0J8Z9_9PEZI</name>
<evidence type="ECO:0000256" key="1">
    <source>
        <dbReference type="SAM" id="MobiDB-lite"/>
    </source>
</evidence>
<reference evidence="3" key="1">
    <citation type="journal article" date="2023" name="Mol. Phylogenet. Evol.">
        <title>Genome-scale phylogeny and comparative genomics of the fungal order Sordariales.</title>
        <authorList>
            <person name="Hensen N."/>
            <person name="Bonometti L."/>
            <person name="Westerberg I."/>
            <person name="Brannstrom I.O."/>
            <person name="Guillou S."/>
            <person name="Cros-Aarteil S."/>
            <person name="Calhoun S."/>
            <person name="Haridas S."/>
            <person name="Kuo A."/>
            <person name="Mondo S."/>
            <person name="Pangilinan J."/>
            <person name="Riley R."/>
            <person name="LaButti K."/>
            <person name="Andreopoulos B."/>
            <person name="Lipzen A."/>
            <person name="Chen C."/>
            <person name="Yan M."/>
            <person name="Daum C."/>
            <person name="Ng V."/>
            <person name="Clum A."/>
            <person name="Steindorff A."/>
            <person name="Ohm R.A."/>
            <person name="Martin F."/>
            <person name="Silar P."/>
            <person name="Natvig D.O."/>
            <person name="Lalanne C."/>
            <person name="Gautier V."/>
            <person name="Ament-Velasquez S.L."/>
            <person name="Kruys A."/>
            <person name="Hutchinson M.I."/>
            <person name="Powell A.J."/>
            <person name="Barry K."/>
            <person name="Miller A.N."/>
            <person name="Grigoriev I.V."/>
            <person name="Debuchy R."/>
            <person name="Gladieux P."/>
            <person name="Hiltunen Thoren M."/>
            <person name="Johannesson H."/>
        </authorList>
    </citation>
    <scope>NUCLEOTIDE SEQUENCE</scope>
    <source>
        <strain evidence="3">CBS 560.94</strain>
    </source>
</reference>
<evidence type="ECO:0000313" key="3">
    <source>
        <dbReference type="EMBL" id="KAK3339297.1"/>
    </source>
</evidence>
<comment type="caution">
    <text evidence="3">The sequence shown here is derived from an EMBL/GenBank/DDBJ whole genome shotgun (WGS) entry which is preliminary data.</text>
</comment>
<keyword evidence="4" id="KW-1185">Reference proteome</keyword>
<dbReference type="SUPFAM" id="SSF54495">
    <property type="entry name" value="UBC-like"/>
    <property type="match status" value="1"/>
</dbReference>
<dbReference type="Gene3D" id="3.10.110.10">
    <property type="entry name" value="Ubiquitin Conjugating Enzyme"/>
    <property type="match status" value="1"/>
</dbReference>
<dbReference type="EMBL" id="JAUEPP010000007">
    <property type="protein sequence ID" value="KAK3339297.1"/>
    <property type="molecule type" value="Genomic_DNA"/>
</dbReference>
<dbReference type="Proteomes" id="UP001278500">
    <property type="component" value="Unassembled WGS sequence"/>
</dbReference>
<reference evidence="3" key="2">
    <citation type="submission" date="2023-06" db="EMBL/GenBank/DDBJ databases">
        <authorList>
            <consortium name="Lawrence Berkeley National Laboratory"/>
            <person name="Haridas S."/>
            <person name="Hensen N."/>
            <person name="Bonometti L."/>
            <person name="Westerberg I."/>
            <person name="Brannstrom I.O."/>
            <person name="Guillou S."/>
            <person name="Cros-Aarteil S."/>
            <person name="Calhoun S."/>
            <person name="Kuo A."/>
            <person name="Mondo S."/>
            <person name="Pangilinan J."/>
            <person name="Riley R."/>
            <person name="Labutti K."/>
            <person name="Andreopoulos B."/>
            <person name="Lipzen A."/>
            <person name="Chen C."/>
            <person name="Yanf M."/>
            <person name="Daum C."/>
            <person name="Ng V."/>
            <person name="Clum A."/>
            <person name="Steindorff A."/>
            <person name="Ohm R."/>
            <person name="Martin F."/>
            <person name="Silar P."/>
            <person name="Natvig D."/>
            <person name="Lalanne C."/>
            <person name="Gautier V."/>
            <person name="Ament-Velasquez S.L."/>
            <person name="Kruys A."/>
            <person name="Hutchinson M.I."/>
            <person name="Powell A.J."/>
            <person name="Barry K."/>
            <person name="Miller A.N."/>
            <person name="Grigoriev I.V."/>
            <person name="Debuchy R."/>
            <person name="Gladieux P."/>
            <person name="Thoren M.H."/>
            <person name="Johannesson H."/>
        </authorList>
    </citation>
    <scope>NUCLEOTIDE SEQUENCE</scope>
    <source>
        <strain evidence="3">CBS 560.94</strain>
    </source>
</reference>
<feature type="domain" description="UBC core" evidence="2">
    <location>
        <begin position="50"/>
        <end position="93"/>
    </location>
</feature>
<feature type="region of interest" description="Disordered" evidence="1">
    <location>
        <begin position="138"/>
        <end position="210"/>
    </location>
</feature>
<gene>
    <name evidence="3" type="ORF">B0H65DRAFT_433299</name>
</gene>
<sequence length="366" mass="39804">MASSSVSRPVTLICGRARSNGEVHRSQAVLFISEEMREKASVYHEVLTSHVSVLSVGPYANAVLRFQVSFPDSYPNLPPLVTFSTDMFHPLITPLTTYMYSTDVQDNGTVSATDEERLPPGGFSLRHGFPHWFGRASRSRVEHDGGQRGRPPASLQMTPPPDTRRVQTGNQSEDGSENARGTEGTLESTLEPEASADVASGRNRSAARRDVSTYEVLRYIRSTFDDANVLDSVPLEAAGNPGAWHAWRTHRRQQAAKVTSSPASVKSDTGSNLAKIDETITSPTPSGNTEADSATLKSAAPKRPDEWNWDGVWEERVKRGIATSLSEPVLFGNAGAADEVINFISMEEPDVEGTKQNLLRTLGAIP</sequence>
<dbReference type="Pfam" id="PF00179">
    <property type="entry name" value="UQ_con"/>
    <property type="match status" value="1"/>
</dbReference>
<evidence type="ECO:0000259" key="2">
    <source>
        <dbReference type="Pfam" id="PF00179"/>
    </source>
</evidence>